<accession>A0AAD5YPM0</accession>
<keyword evidence="2" id="KW-1185">Reference proteome</keyword>
<proteinExistence type="predicted"/>
<sequence length="418" mass="47842">MDRLPRETLGRILELSTKVDSYESWHGAYTRNANVSSVCRHLREIATSHEPLWSTVLVEFANTWPPLPLIELYLQRSGTLPLHLTLGRMDFDLRKKPASEELQAAYLTHVLPLLCAQVQRWKSLSVGQTIICQAPILQFIQAIPFMNASLLEDVKLYLEDDPDEEGKAISVIGRAPAIKRLKWHSINETGEPAHPNFPWHRLIHLDIAPFLTWRHTFAFVARCTSAITLKIECRLALGGLPRAPVTFHSLRALHLDSTAEAFGVLSRFNCPQLEILVLEIEKWAPESSWKKITTALKELNSPLKFLKIDAPRMPNSLLPKIFVVPRLAGYSTVQISTSRDEEWNEVTQTKLERAVERHLSNKLGLWKLSSGHTLSAGWIDVPGVRALQRRPEFENVQIRMLQELTDEPIRRDFFWPFR</sequence>
<dbReference type="EMBL" id="JANIEX010000592">
    <property type="protein sequence ID" value="KAJ3565194.1"/>
    <property type="molecule type" value="Genomic_DNA"/>
</dbReference>
<evidence type="ECO:0000313" key="1">
    <source>
        <dbReference type="EMBL" id="KAJ3565194.1"/>
    </source>
</evidence>
<comment type="caution">
    <text evidence="1">The sequence shown here is derived from an EMBL/GenBank/DDBJ whole genome shotgun (WGS) entry which is preliminary data.</text>
</comment>
<name>A0AAD5YPM0_9AGAR</name>
<reference evidence="1" key="1">
    <citation type="submission" date="2022-07" db="EMBL/GenBank/DDBJ databases">
        <title>Genome Sequence of Leucocoprinus birnbaumii.</title>
        <authorList>
            <person name="Buettner E."/>
        </authorList>
    </citation>
    <scope>NUCLEOTIDE SEQUENCE</scope>
    <source>
        <strain evidence="1">VT141</strain>
    </source>
</reference>
<protein>
    <recommendedName>
        <fullName evidence="3">F-box domain-containing protein</fullName>
    </recommendedName>
</protein>
<dbReference type="AlphaFoldDB" id="A0AAD5YPM0"/>
<dbReference type="Proteomes" id="UP001213000">
    <property type="component" value="Unassembled WGS sequence"/>
</dbReference>
<gene>
    <name evidence="1" type="ORF">NP233_g7793</name>
</gene>
<organism evidence="1 2">
    <name type="scientific">Leucocoprinus birnbaumii</name>
    <dbReference type="NCBI Taxonomy" id="56174"/>
    <lineage>
        <taxon>Eukaryota</taxon>
        <taxon>Fungi</taxon>
        <taxon>Dikarya</taxon>
        <taxon>Basidiomycota</taxon>
        <taxon>Agaricomycotina</taxon>
        <taxon>Agaricomycetes</taxon>
        <taxon>Agaricomycetidae</taxon>
        <taxon>Agaricales</taxon>
        <taxon>Agaricineae</taxon>
        <taxon>Agaricaceae</taxon>
        <taxon>Leucocoprinus</taxon>
    </lineage>
</organism>
<evidence type="ECO:0008006" key="3">
    <source>
        <dbReference type="Google" id="ProtNLM"/>
    </source>
</evidence>
<evidence type="ECO:0000313" key="2">
    <source>
        <dbReference type="Proteomes" id="UP001213000"/>
    </source>
</evidence>